<comment type="caution">
    <text evidence="2">The sequence shown here is derived from an EMBL/GenBank/DDBJ whole genome shotgun (WGS) entry which is preliminary data.</text>
</comment>
<evidence type="ECO:0000313" key="3">
    <source>
        <dbReference type="Proteomes" id="UP000609172"/>
    </source>
</evidence>
<protein>
    <submittedName>
        <fullName evidence="2">Uncharacterized protein</fullName>
    </submittedName>
</protein>
<feature type="chain" id="PRO_5037566061" evidence="1">
    <location>
        <begin position="24"/>
        <end position="127"/>
    </location>
</feature>
<organism evidence="2 3">
    <name type="scientific">Flavobacterium agrisoli</name>
    <dbReference type="NCBI Taxonomy" id="2793066"/>
    <lineage>
        <taxon>Bacteria</taxon>
        <taxon>Pseudomonadati</taxon>
        <taxon>Bacteroidota</taxon>
        <taxon>Flavobacteriia</taxon>
        <taxon>Flavobacteriales</taxon>
        <taxon>Flavobacteriaceae</taxon>
        <taxon>Flavobacterium</taxon>
    </lineage>
</organism>
<dbReference type="EMBL" id="JAEHFV010000005">
    <property type="protein sequence ID" value="MBK0370554.1"/>
    <property type="molecule type" value="Genomic_DNA"/>
</dbReference>
<reference evidence="2" key="1">
    <citation type="submission" date="2020-12" db="EMBL/GenBank/DDBJ databases">
        <title>Bacterial novel species Flavobacterium sp. SE-1-e isolated from soil.</title>
        <authorList>
            <person name="Jung H.-Y."/>
        </authorList>
    </citation>
    <scope>NUCLEOTIDE SEQUENCE</scope>
    <source>
        <strain evidence="2">SE-1-e</strain>
    </source>
</reference>
<evidence type="ECO:0000256" key="1">
    <source>
        <dbReference type="SAM" id="SignalP"/>
    </source>
</evidence>
<feature type="signal peptide" evidence="1">
    <location>
        <begin position="1"/>
        <end position="23"/>
    </location>
</feature>
<evidence type="ECO:0000313" key="2">
    <source>
        <dbReference type="EMBL" id="MBK0370554.1"/>
    </source>
</evidence>
<dbReference type="RefSeq" id="WP_200106689.1">
    <property type="nucleotide sequence ID" value="NZ_JAEHFV010000005.1"/>
</dbReference>
<dbReference type="AlphaFoldDB" id="A0A934PNJ8"/>
<gene>
    <name evidence="2" type="ORF">I5M07_12015</name>
</gene>
<dbReference type="PROSITE" id="PS51257">
    <property type="entry name" value="PROKAR_LIPOPROTEIN"/>
    <property type="match status" value="1"/>
</dbReference>
<keyword evidence="1" id="KW-0732">Signal</keyword>
<accession>A0A934PNJ8</accession>
<proteinExistence type="predicted"/>
<sequence>MKATVLKFGLSIILFCSCYMVTAQQSKLPLDDQLLQQEIYKENKKKVQNYSLKEFDALFMEFFQRKLDTQVLLTKEEFYTYTVKIATFSDRLASLYPEQQQTAEENKKKWMSENYQDYLVFKSTQKK</sequence>
<dbReference type="Proteomes" id="UP000609172">
    <property type="component" value="Unassembled WGS sequence"/>
</dbReference>
<name>A0A934PNJ8_9FLAO</name>
<keyword evidence="3" id="KW-1185">Reference proteome</keyword>